<evidence type="ECO:0000313" key="1">
    <source>
        <dbReference type="EMBL" id="CAG7815671.1"/>
    </source>
</evidence>
<sequence>MRVLFGMNWLEEKMGSCGPGDYRLSGREHKFKTGRRDEVSHWRIVEERGVRGRGSGAVCTLAEDYGKGNNI</sequence>
<protein>
    <submittedName>
        <fullName evidence="1">Uncharacterized protein</fullName>
    </submittedName>
</protein>
<keyword evidence="2" id="KW-1185">Reference proteome</keyword>
<organism evidence="1 2">
    <name type="scientific">Allacma fusca</name>
    <dbReference type="NCBI Taxonomy" id="39272"/>
    <lineage>
        <taxon>Eukaryota</taxon>
        <taxon>Metazoa</taxon>
        <taxon>Ecdysozoa</taxon>
        <taxon>Arthropoda</taxon>
        <taxon>Hexapoda</taxon>
        <taxon>Collembola</taxon>
        <taxon>Symphypleona</taxon>
        <taxon>Sminthuridae</taxon>
        <taxon>Allacma</taxon>
    </lineage>
</organism>
<name>A0A8J2KDD1_9HEXA</name>
<reference evidence="1" key="1">
    <citation type="submission" date="2021-06" db="EMBL/GenBank/DDBJ databases">
        <authorList>
            <person name="Hodson N. C."/>
            <person name="Mongue J. A."/>
            <person name="Jaron S. K."/>
        </authorList>
    </citation>
    <scope>NUCLEOTIDE SEQUENCE</scope>
</reference>
<accession>A0A8J2KDD1</accession>
<dbReference type="Proteomes" id="UP000708208">
    <property type="component" value="Unassembled WGS sequence"/>
</dbReference>
<proteinExistence type="predicted"/>
<dbReference type="AlphaFoldDB" id="A0A8J2KDD1"/>
<dbReference type="EMBL" id="CAJVCH010350159">
    <property type="protein sequence ID" value="CAG7815671.1"/>
    <property type="molecule type" value="Genomic_DNA"/>
</dbReference>
<evidence type="ECO:0000313" key="2">
    <source>
        <dbReference type="Proteomes" id="UP000708208"/>
    </source>
</evidence>
<gene>
    <name evidence="1" type="ORF">AFUS01_LOCUS26336</name>
</gene>
<comment type="caution">
    <text evidence="1">The sequence shown here is derived from an EMBL/GenBank/DDBJ whole genome shotgun (WGS) entry which is preliminary data.</text>
</comment>